<dbReference type="Proteomes" id="UP000675781">
    <property type="component" value="Unassembled WGS sequence"/>
</dbReference>
<proteinExistence type="predicted"/>
<reference evidence="1" key="1">
    <citation type="submission" date="2021-04" db="EMBL/GenBank/DDBJ databases">
        <title>Genome based classification of Actinospica acidithermotolerans sp. nov., an actinobacterium isolated from an Indonesian hot spring.</title>
        <authorList>
            <person name="Kusuma A.B."/>
            <person name="Putra K.E."/>
            <person name="Nafisah S."/>
            <person name="Loh J."/>
            <person name="Nouioui I."/>
            <person name="Goodfellow M."/>
        </authorList>
    </citation>
    <scope>NUCLEOTIDE SEQUENCE</scope>
    <source>
        <strain evidence="1">CSCA 57</strain>
    </source>
</reference>
<organism evidence="1 2">
    <name type="scientific">Actinospica durhamensis</name>
    <dbReference type="NCBI Taxonomy" id="1508375"/>
    <lineage>
        <taxon>Bacteria</taxon>
        <taxon>Bacillati</taxon>
        <taxon>Actinomycetota</taxon>
        <taxon>Actinomycetes</taxon>
        <taxon>Catenulisporales</taxon>
        <taxon>Actinospicaceae</taxon>
        <taxon>Actinospica</taxon>
    </lineage>
</organism>
<dbReference type="EMBL" id="JAGSOG010000072">
    <property type="protein sequence ID" value="MBR7834840.1"/>
    <property type="molecule type" value="Genomic_DNA"/>
</dbReference>
<name>A0A941IN09_9ACTN</name>
<protein>
    <submittedName>
        <fullName evidence="1">Uncharacterized protein</fullName>
    </submittedName>
</protein>
<comment type="caution">
    <text evidence="1">The sequence shown here is derived from an EMBL/GenBank/DDBJ whole genome shotgun (WGS) entry which is preliminary data.</text>
</comment>
<sequence length="239" mass="26141">MEWDGLDVGAERLRALRWLGPLAPEAVRRARRTERLVEEIRRSAGPDLGSYGTGFDPNRGASGWPTPIYEQPAGPPAPRGVASWLSADHWTIKLKWNGFYLTVEHMLRSCRVHTIDLAPGGISGQLEEGATATGQVVEAALLITSWAPTAILLDTADTRVIEGSVHFLDDRGYDLFAITRVVCPWKGIAEVLGSAGVPLSVLAVPCGYEAAFDMAKLLFPPRRQYTVIYGHVSRQTPPR</sequence>
<dbReference type="RefSeq" id="WP_212529356.1">
    <property type="nucleotide sequence ID" value="NZ_JAGSOG010000072.1"/>
</dbReference>
<accession>A0A941IN09</accession>
<dbReference type="AlphaFoldDB" id="A0A941IN09"/>
<evidence type="ECO:0000313" key="2">
    <source>
        <dbReference type="Proteomes" id="UP000675781"/>
    </source>
</evidence>
<keyword evidence="2" id="KW-1185">Reference proteome</keyword>
<gene>
    <name evidence="1" type="ORF">KDL01_16325</name>
</gene>
<evidence type="ECO:0000313" key="1">
    <source>
        <dbReference type="EMBL" id="MBR7834840.1"/>
    </source>
</evidence>